<dbReference type="PANTHER" id="PTHR35562">
    <property type="entry name" value="DNA ENDONUCLEASE SMRA-RELATED"/>
    <property type="match status" value="1"/>
</dbReference>
<reference evidence="3" key="2">
    <citation type="journal article" date="2013" name="PLoS ONE">
        <title>Genome implosion elicits host-confinement in Alcaligenaceae: evidence from the comparative genomics of Tetrathiobacter kashmirensis, a pathogen in the making.</title>
        <authorList>
            <person name="Ghosh W."/>
            <person name="Alam M."/>
            <person name="Roy C."/>
            <person name="Pyne P."/>
            <person name="George A."/>
            <person name="Chakraborty R."/>
            <person name="Majumder S."/>
            <person name="Agarwal A."/>
            <person name="Chakraborty S."/>
            <person name="Majumdar S."/>
            <person name="Gupta S.K."/>
        </authorList>
    </citation>
    <scope>NUCLEOTIDE SEQUENCE [LARGE SCALE GENOMIC DNA]</scope>
    <source>
        <strain evidence="3">WT001</strain>
    </source>
</reference>
<dbReference type="Pfam" id="PF01713">
    <property type="entry name" value="Smr"/>
    <property type="match status" value="1"/>
</dbReference>
<dbReference type="AlphaFoldDB" id="I3UEJ2"/>
<gene>
    <name evidence="2" type="ordered locus">TKWG_17690</name>
</gene>
<dbReference type="InterPro" id="IPR002625">
    <property type="entry name" value="Smr_dom"/>
</dbReference>
<dbReference type="SUPFAM" id="SSF160443">
    <property type="entry name" value="SMR domain-like"/>
    <property type="match status" value="1"/>
</dbReference>
<dbReference type="KEGG" id="aka:TKWG_17690"/>
<evidence type="ECO:0000313" key="2">
    <source>
        <dbReference type="EMBL" id="AFK63430.1"/>
    </source>
</evidence>
<proteinExistence type="predicted"/>
<dbReference type="STRING" id="1036672.TKWG_17690"/>
<sequence length="55" mass="5684">MHGKGYGSAQGTAVLKEQVLAWLKNMDAVLAFAPAPENMGGAGAQIVLLKTPESD</sequence>
<dbReference type="Proteomes" id="UP000005267">
    <property type="component" value="Chromosome"/>
</dbReference>
<keyword evidence="3" id="KW-1185">Reference proteome</keyword>
<evidence type="ECO:0000259" key="1">
    <source>
        <dbReference type="PROSITE" id="PS50828"/>
    </source>
</evidence>
<reference evidence="2 3" key="1">
    <citation type="journal article" date="2011" name="J. Bacteriol.">
        <title>Whole-genome shotgun sequencing of the sulfur-oxidizing chemoautotroph Tetrathiobacter kashmirensis.</title>
        <authorList>
            <person name="Ghosh W."/>
            <person name="George A."/>
            <person name="Agarwal A."/>
            <person name="Raj P."/>
            <person name="Alam M."/>
            <person name="Pyne P."/>
            <person name="Das Gupta S.K."/>
        </authorList>
    </citation>
    <scope>NUCLEOTIDE SEQUENCE [LARGE SCALE GENOMIC DNA]</scope>
    <source>
        <strain evidence="2 3">WT001</strain>
    </source>
</reference>
<dbReference type="HOGENOM" id="CLU_3021516_0_0_4"/>
<dbReference type="PANTHER" id="PTHR35562:SF2">
    <property type="entry name" value="DNA ENDONUCLEASE SMRA-RELATED"/>
    <property type="match status" value="1"/>
</dbReference>
<organism evidence="2 3">
    <name type="scientific">Advenella kashmirensis (strain DSM 17095 / LMG 22695 / WT001)</name>
    <name type="common">Tetrathiobacter kashmirensis</name>
    <dbReference type="NCBI Taxonomy" id="1036672"/>
    <lineage>
        <taxon>Bacteria</taxon>
        <taxon>Pseudomonadati</taxon>
        <taxon>Pseudomonadota</taxon>
        <taxon>Betaproteobacteria</taxon>
        <taxon>Burkholderiales</taxon>
        <taxon>Alcaligenaceae</taxon>
    </lineage>
</organism>
<dbReference type="Gene3D" id="3.30.1370.110">
    <property type="match status" value="1"/>
</dbReference>
<name>I3UEJ2_ADVKW</name>
<dbReference type="InterPro" id="IPR036063">
    <property type="entry name" value="Smr_dom_sf"/>
</dbReference>
<dbReference type="PROSITE" id="PS50828">
    <property type="entry name" value="SMR"/>
    <property type="match status" value="1"/>
</dbReference>
<dbReference type="EMBL" id="CP003555">
    <property type="protein sequence ID" value="AFK63430.1"/>
    <property type="molecule type" value="Genomic_DNA"/>
</dbReference>
<feature type="domain" description="Smr" evidence="1">
    <location>
        <begin position="1"/>
        <end position="50"/>
    </location>
</feature>
<evidence type="ECO:0000313" key="3">
    <source>
        <dbReference type="Proteomes" id="UP000005267"/>
    </source>
</evidence>
<protein>
    <submittedName>
        <fullName evidence="2">Small MutS Related-like protein</fullName>
    </submittedName>
</protein>
<accession>I3UEJ2</accession>